<comment type="caution">
    <text evidence="2">The sequence shown here is derived from an EMBL/GenBank/DDBJ whole genome shotgun (WGS) entry which is preliminary data.</text>
</comment>
<dbReference type="eggNOG" id="COG1196">
    <property type="taxonomic scope" value="Bacteria"/>
</dbReference>
<dbReference type="InterPro" id="IPR027981">
    <property type="entry name" value="DUF4446"/>
</dbReference>
<name>A0A0L6JVL5_9FIRM</name>
<evidence type="ECO:0000313" key="2">
    <source>
        <dbReference type="EMBL" id="KNY29749.1"/>
    </source>
</evidence>
<gene>
    <name evidence="2" type="ORF">Bccel_5026</name>
</gene>
<keyword evidence="1" id="KW-1133">Transmembrane helix</keyword>
<protein>
    <recommendedName>
        <fullName evidence="4">DUF4446 domain-containing protein</fullName>
    </recommendedName>
</protein>
<reference evidence="3" key="1">
    <citation type="submission" date="2015-07" db="EMBL/GenBank/DDBJ databases">
        <title>Near-Complete Genome Sequence of the Cellulolytic Bacterium Bacteroides (Pseudobacteroides) cellulosolvens ATCC 35603.</title>
        <authorList>
            <person name="Dassa B."/>
            <person name="Utturkar S.M."/>
            <person name="Klingeman D.M."/>
            <person name="Hurt R.A."/>
            <person name="Keller M."/>
            <person name="Xu J."/>
            <person name="Reddy Y.H.K."/>
            <person name="Borovok I."/>
            <person name="Grinberg I.R."/>
            <person name="Lamed R."/>
            <person name="Zhivin O."/>
            <person name="Bayer E.A."/>
            <person name="Brown S.D."/>
        </authorList>
    </citation>
    <scope>NUCLEOTIDE SEQUENCE [LARGE SCALE GENOMIC DNA]</scope>
    <source>
        <strain evidence="3">DSM 2933</strain>
    </source>
</reference>
<dbReference type="Proteomes" id="UP000036923">
    <property type="component" value="Unassembled WGS sequence"/>
</dbReference>
<evidence type="ECO:0000313" key="3">
    <source>
        <dbReference type="Proteomes" id="UP000036923"/>
    </source>
</evidence>
<feature type="transmembrane region" description="Helical" evidence="1">
    <location>
        <begin position="12"/>
        <end position="32"/>
    </location>
</feature>
<proteinExistence type="predicted"/>
<keyword evidence="3" id="KW-1185">Reference proteome</keyword>
<dbReference type="OrthoDB" id="5244042at2"/>
<keyword evidence="1" id="KW-0472">Membrane</keyword>
<dbReference type="EMBL" id="LGTC01000001">
    <property type="protein sequence ID" value="KNY29749.1"/>
    <property type="molecule type" value="Genomic_DNA"/>
</dbReference>
<dbReference type="RefSeq" id="WP_036943277.1">
    <property type="nucleotide sequence ID" value="NZ_JQKC01000021.1"/>
</dbReference>
<evidence type="ECO:0008006" key="4">
    <source>
        <dbReference type="Google" id="ProtNLM"/>
    </source>
</evidence>
<keyword evidence="1" id="KW-0812">Transmembrane</keyword>
<accession>A0A0L6JVL5</accession>
<evidence type="ECO:0000256" key="1">
    <source>
        <dbReference type="SAM" id="Phobius"/>
    </source>
</evidence>
<dbReference type="AlphaFoldDB" id="A0A0L6JVL5"/>
<dbReference type="Pfam" id="PF14584">
    <property type="entry name" value="DUF4446"/>
    <property type="match status" value="1"/>
</dbReference>
<dbReference type="PATRIC" id="fig|398512.5.peg.5265"/>
<organism evidence="2 3">
    <name type="scientific">Pseudobacteroides cellulosolvens ATCC 35603 = DSM 2933</name>
    <dbReference type="NCBI Taxonomy" id="398512"/>
    <lineage>
        <taxon>Bacteria</taxon>
        <taxon>Bacillati</taxon>
        <taxon>Bacillota</taxon>
        <taxon>Clostridia</taxon>
        <taxon>Eubacteriales</taxon>
        <taxon>Oscillospiraceae</taxon>
        <taxon>Pseudobacteroides</taxon>
    </lineage>
</organism>
<sequence length="165" mass="18972">MDFSLENLNIETIIIFSINFVFSFILFLLLISNRSKVKKLKRKYNRFMSLEGERNLEELLNIIMDRTDSIISENKEIDNRITNIDKKLVNCIHKVGVIRYNAFENMGSDLSYSIALLDSNDNGIIISGIYSRDSSSTYAKPIINGNSKYMLSEEEVQALNEAKKN</sequence>
<dbReference type="STRING" id="398512.Bccel_5026"/>